<reference evidence="1 2" key="1">
    <citation type="submission" date="2021-04" db="EMBL/GenBank/DDBJ databases">
        <title>Characterization of the biosynthetic gene cluster of new lipopeptides with antitumor activity in the genome of the marine Streptomyces PHM034.</title>
        <authorList>
            <person name="Ceniceros A."/>
            <person name="Canedo L."/>
            <person name="Mendez C."/>
            <person name="Olano C."/>
            <person name="Schleissner C."/>
            <person name="Cuevas C."/>
            <person name="De La Calle F."/>
            <person name="Salas J.A."/>
        </authorList>
    </citation>
    <scope>NUCLEOTIDE SEQUENCE [LARGE SCALE GENOMIC DNA]</scope>
    <source>
        <strain evidence="1 2">PHM034</strain>
    </source>
</reference>
<dbReference type="AlphaFoldDB" id="A0A941FEI9"/>
<evidence type="ECO:0000313" key="2">
    <source>
        <dbReference type="Proteomes" id="UP000682308"/>
    </source>
</evidence>
<comment type="caution">
    <text evidence="1">The sequence shown here is derived from an EMBL/GenBank/DDBJ whole genome shotgun (WGS) entry which is preliminary data.</text>
</comment>
<evidence type="ECO:0000313" key="1">
    <source>
        <dbReference type="EMBL" id="MBR8638557.1"/>
    </source>
</evidence>
<keyword evidence="2" id="KW-1185">Reference proteome</keyword>
<gene>
    <name evidence="1" type="ORF">KEF29_02905</name>
</gene>
<organism evidence="1 2">
    <name type="scientific">Streptomyces tuirus</name>
    <dbReference type="NCBI Taxonomy" id="68278"/>
    <lineage>
        <taxon>Bacteria</taxon>
        <taxon>Bacillati</taxon>
        <taxon>Actinomycetota</taxon>
        <taxon>Actinomycetes</taxon>
        <taxon>Kitasatosporales</taxon>
        <taxon>Streptomycetaceae</taxon>
        <taxon>Streptomyces</taxon>
    </lineage>
</organism>
<dbReference type="EMBL" id="JAGTPG010000001">
    <property type="protein sequence ID" value="MBR8638557.1"/>
    <property type="molecule type" value="Genomic_DNA"/>
</dbReference>
<accession>A0A941FEI9</accession>
<proteinExistence type="predicted"/>
<dbReference type="Proteomes" id="UP000682308">
    <property type="component" value="Unassembled WGS sequence"/>
</dbReference>
<protein>
    <submittedName>
        <fullName evidence="1">Uncharacterized protein</fullName>
    </submittedName>
</protein>
<name>A0A941FEI9_9ACTN</name>
<sequence length="59" mass="6632">MPTTPPPRPPLRTAAELNELIRALWSHPAVPLTAEQREEYGRLCAELRRVERGDVVEAA</sequence>